<dbReference type="RefSeq" id="WP_058467366.1">
    <property type="nucleotide sequence ID" value="NZ_CAAAIX010000005.1"/>
</dbReference>
<gene>
    <name evidence="2" type="ORF">NCTC11401_03073</name>
    <name evidence="1" type="ORF">SAMN05421777_10795</name>
</gene>
<dbReference type="OrthoDB" id="5652594at2"/>
<evidence type="ECO:0000313" key="4">
    <source>
        <dbReference type="Proteomes" id="UP000254374"/>
    </source>
</evidence>
<organism evidence="2 4">
    <name type="scientific">Fluoribacter gormanii</name>
    <dbReference type="NCBI Taxonomy" id="464"/>
    <lineage>
        <taxon>Bacteria</taxon>
        <taxon>Pseudomonadati</taxon>
        <taxon>Pseudomonadota</taxon>
        <taxon>Gammaproteobacteria</taxon>
        <taxon>Legionellales</taxon>
        <taxon>Legionellaceae</taxon>
        <taxon>Fluoribacter</taxon>
    </lineage>
</organism>
<sequence length="244" mass="26806">MFCKIVEKAISGGGVIGAASRVATRGKLKPWEPELVDVGERQLCRGVTKPQLKNMLQIQQITQIQASNYEDLEFSDLGRQVMRGGDPNLLSWTPNVSTANCYGANRYWLPRDGAIIVGCYPAVFTDISEQAIMCPPICDKEQNKVVERLLQTGDYYREAPDVVKVSAECDEICAIVGKQKGVDFGGMYDVNRFVDKIFHVIGTGRSKVGLVPVSSCLVETFVNPDYIERALSVNAPAVDNGLKL</sequence>
<dbReference type="EMBL" id="FTNL01000007">
    <property type="protein sequence ID" value="SIR16728.1"/>
    <property type="molecule type" value="Genomic_DNA"/>
</dbReference>
<dbReference type="EMBL" id="UGGV01000001">
    <property type="protein sequence ID" value="STO26221.1"/>
    <property type="molecule type" value="Genomic_DNA"/>
</dbReference>
<evidence type="ECO:0000313" key="2">
    <source>
        <dbReference type="EMBL" id="STO26221.1"/>
    </source>
</evidence>
<evidence type="ECO:0000313" key="1">
    <source>
        <dbReference type="EMBL" id="SIR16728.1"/>
    </source>
</evidence>
<name>A0A377GN35_9GAMM</name>
<accession>A0A377GN35</accession>
<dbReference type="Proteomes" id="UP000254374">
    <property type="component" value="Unassembled WGS sequence"/>
</dbReference>
<reference evidence="1 3" key="1">
    <citation type="submission" date="2017-01" db="EMBL/GenBank/DDBJ databases">
        <authorList>
            <person name="Varghese N."/>
            <person name="Submissions S."/>
        </authorList>
    </citation>
    <scope>NUCLEOTIDE SEQUENCE [LARGE SCALE GENOMIC DNA]</scope>
    <source>
        <strain evidence="1 3">ATCC 33342</strain>
    </source>
</reference>
<keyword evidence="3" id="KW-1185">Reference proteome</keyword>
<dbReference type="Proteomes" id="UP000186808">
    <property type="component" value="Unassembled WGS sequence"/>
</dbReference>
<dbReference type="AlphaFoldDB" id="A0A377GN35"/>
<evidence type="ECO:0000313" key="3">
    <source>
        <dbReference type="Proteomes" id="UP000186808"/>
    </source>
</evidence>
<protein>
    <submittedName>
        <fullName evidence="2">Uncharacterized protein</fullName>
    </submittedName>
</protein>
<proteinExistence type="predicted"/>
<reference evidence="2 4" key="2">
    <citation type="submission" date="2018-06" db="EMBL/GenBank/DDBJ databases">
        <authorList>
            <consortium name="Pathogen Informatics"/>
            <person name="Doyle S."/>
        </authorList>
    </citation>
    <scope>NUCLEOTIDE SEQUENCE [LARGE SCALE GENOMIC DNA]</scope>
    <source>
        <strain evidence="2 4">NCTC11401</strain>
    </source>
</reference>